<keyword evidence="2" id="KW-0812">Transmembrane</keyword>
<sequence>MTAPTEHLEQTPAAAPPPRPTAHPARLPLLLLGSVLAVALIGYGALTIVILMSRHSASSSADYGTGVTSIRVESWGWCGGGISVVGEPARSTVSATWKDSWSITRPTHSVRREGPTLVLDVDCRWSTVWSPSVDLTLRVPRETTLALQNDSGEVTVSSIVGDVSVRSDSGAVEAVGIRGNVELHTDSGSVTATQVTGDLDLRTDSGSIRAFGVDARRVRLSSDSGSQRAVLTRVPDEVTASSDSGSVSVLLPSTAAYAVTTDTDSGSRRIRVREDADAASRIDVRTDSGSILVGTG</sequence>
<dbReference type="Pfam" id="PF13349">
    <property type="entry name" value="DUF4097"/>
    <property type="match status" value="1"/>
</dbReference>
<keyword evidence="5" id="KW-1185">Reference proteome</keyword>
<evidence type="ECO:0000256" key="2">
    <source>
        <dbReference type="SAM" id="Phobius"/>
    </source>
</evidence>
<dbReference type="RefSeq" id="WP_166279421.1">
    <property type="nucleotide sequence ID" value="NZ_JAANNP010000002.1"/>
</dbReference>
<evidence type="ECO:0000313" key="5">
    <source>
        <dbReference type="Proteomes" id="UP000800981"/>
    </source>
</evidence>
<evidence type="ECO:0000259" key="3">
    <source>
        <dbReference type="Pfam" id="PF13349"/>
    </source>
</evidence>
<keyword evidence="2" id="KW-0472">Membrane</keyword>
<gene>
    <name evidence="4" type="ORF">G9H71_05665</name>
</gene>
<dbReference type="EMBL" id="JAANNP010000002">
    <property type="protein sequence ID" value="NHC13268.1"/>
    <property type="molecule type" value="Genomic_DNA"/>
</dbReference>
<protein>
    <submittedName>
        <fullName evidence="4">DUF4097 domain-containing protein</fullName>
    </submittedName>
</protein>
<dbReference type="InterPro" id="IPR025164">
    <property type="entry name" value="Toastrack_DUF4097"/>
</dbReference>
<dbReference type="Proteomes" id="UP000800981">
    <property type="component" value="Unassembled WGS sequence"/>
</dbReference>
<accession>A0ABX0GS04</accession>
<reference evidence="4 5" key="1">
    <citation type="submission" date="2020-03" db="EMBL/GenBank/DDBJ databases">
        <title>Two novel Motilibacter sp.</title>
        <authorList>
            <person name="Liu S."/>
        </authorList>
    </citation>
    <scope>NUCLEOTIDE SEQUENCE [LARGE SCALE GENOMIC DNA]</scope>
    <source>
        <strain evidence="4 5">E257</strain>
    </source>
</reference>
<feature type="domain" description="DUF4097" evidence="3">
    <location>
        <begin position="132"/>
        <end position="290"/>
    </location>
</feature>
<name>A0ABX0GS04_9ACTN</name>
<proteinExistence type="predicted"/>
<evidence type="ECO:0000313" key="4">
    <source>
        <dbReference type="EMBL" id="NHC13268.1"/>
    </source>
</evidence>
<organism evidence="4 5">
    <name type="scientific">Motilibacter deserti</name>
    <dbReference type="NCBI Taxonomy" id="2714956"/>
    <lineage>
        <taxon>Bacteria</taxon>
        <taxon>Bacillati</taxon>
        <taxon>Actinomycetota</taxon>
        <taxon>Actinomycetes</taxon>
        <taxon>Motilibacterales</taxon>
        <taxon>Motilibacteraceae</taxon>
        <taxon>Motilibacter</taxon>
    </lineage>
</organism>
<comment type="caution">
    <text evidence="4">The sequence shown here is derived from an EMBL/GenBank/DDBJ whole genome shotgun (WGS) entry which is preliminary data.</text>
</comment>
<keyword evidence="2" id="KW-1133">Transmembrane helix</keyword>
<feature type="transmembrane region" description="Helical" evidence="2">
    <location>
        <begin position="29"/>
        <end position="51"/>
    </location>
</feature>
<evidence type="ECO:0000256" key="1">
    <source>
        <dbReference type="SAM" id="MobiDB-lite"/>
    </source>
</evidence>
<feature type="region of interest" description="Disordered" evidence="1">
    <location>
        <begin position="1"/>
        <end position="21"/>
    </location>
</feature>